<dbReference type="GO" id="GO:0003899">
    <property type="term" value="F:DNA-directed RNA polymerase activity"/>
    <property type="evidence" value="ECO:0007669"/>
    <property type="project" value="UniProtKB-EC"/>
</dbReference>
<dbReference type="Gene3D" id="1.10.1320.10">
    <property type="entry name" value="DNA-directed RNA polymerase, N-terminal domain"/>
    <property type="match status" value="1"/>
</dbReference>
<dbReference type="EMBL" id="NWSH01000123">
    <property type="protein sequence ID" value="PCG79319.1"/>
    <property type="molecule type" value="Genomic_DNA"/>
</dbReference>
<evidence type="ECO:0000313" key="13">
    <source>
        <dbReference type="EMBL" id="PCG79319.1"/>
    </source>
</evidence>
<dbReference type="FunFam" id="1.10.150.20:FF:000031">
    <property type="entry name" value="DNA-directed RNA polymerase"/>
    <property type="match status" value="1"/>
</dbReference>
<dbReference type="SMART" id="SM01311">
    <property type="entry name" value="RPOL_N"/>
    <property type="match status" value="1"/>
</dbReference>
<dbReference type="Gene3D" id="1.10.150.20">
    <property type="entry name" value="5' to 3' exonuclease, C-terminal subdomain"/>
    <property type="match status" value="1"/>
</dbReference>
<evidence type="ECO:0000259" key="12">
    <source>
        <dbReference type="SMART" id="SM01311"/>
    </source>
</evidence>
<sequence length="1566" mass="178454">MHRLASARNLYHSSLHGVSLPSNNSLRSPSNTEIKCSFCQRILLGRLGAESFYAARHQSTRTANLLSSLRKKTKHKSYKKYGELLEVGDQAMTETKVSISKLKAVHLSKLASSPVSLGQLHQLTKKPPKNLKVAEVDPELLQTVRDKILKKTSVKTSVKPVSAKSKLSEIVLEDDKCALVYTSHPLANLEDKLNTKQYIDMVKESYYDFRKATLYDQKLQDLRFAINEGLTQEFNLNESSKTDLISQEHFDPLPKGARAVFRELFIDNQLDSYDHELMNHITNMQAQGIAHPAIEDIYDDPALHHEIIETREDMELDHVEPALANSLKIKQAKKAIRDKNRAKRDKRRAKQELSMKQDMRDVERRGKQESLHRVLTAHLQLLCSLNMIQEAQQVLQYYRQRGSRASSHPKINDVKVYNTLLHGYASTGMLDNTKQMLSYMSEDGVEPNPQTFAAVFECIERCAEDNKVELLQQYKDQMDQKDITLNDLLDKTKFLYDQREVVLQAIHRLQPDFVPQYTPPVLDYNCPLLDNLTLDKVENRQGLMTSPAEGLFSVEEIIQKGKEQLNMEIKGEIEIQNIGVKDEQSDIVKFCRKKLSETQDKWRGVIRESFERNLGTLRSQSSASHSAITLYPYLTVLDVDQFVDLIMGEISKLVDGSETYSPTLKLLQRDLGTQVYQKYQIEQCRRNGTLEKLERIYEQYCTWYVARGSVDGSGLPYNGRQAWQALVHRNREGASLDIEETPWPMEMRQNIGKFLYNIIINDVKIDVNMFKSKAAKEKPLPAVYKVHRPWGRLVRLELKPHPVDQFVDLIMGEISKLVDGSETYSPTLKLLQRDLGTQVYQKYQIEQCRRNGTLEKLERIYEQYCTWYVARGSVDGSGLPYNGRQAWQALVHRNREGASLDIEETPWPMEMRQNIGKFLYNIIINDVKIDVNMFKSKAAKEKPLPAVYKVHRPWGRLVRLELKPHPVLARVWAGAAAAALRMRAALTPTAAPPAPWATTQRGAYLVTPTPLVRMPFYVMSQWKRLESAPAESLYPVLDSLNQLGEVPWVINQRILDLQIQIFRDGGDKKLDIAPPSSRLDTSQFPSAADAAGTFKRRLAINRARAEMHSLWCDALYKLSLANHYRDSIFWLPHNLDFRGRVYACGPHVSALGADAQRALLTFASKRPLGPRGLRWLKLHAINLTGTMKKSTIDERLEYADSILPKILDSADRPLEGERWWAQSEEPWQTLACCMEIANAVRSPNPEEYMCGFPVHQDGSCNGLQHYAALGGDAAGAAAVNLAPSRRPQDVYSAVAALVEEMRVRDAAAGVPAAVILENFVRRKVIKQTVMTTVYGVTKFGARLQIAKQLKDIEEFPKEHVWSCSQYLTTKTFDSLREMFTSTKLIQDWFTDCAKLISAVCGESVEWVTPLGLPVVQPYYRRAPPTTSHYRPSLDQQQRPCTMKQRNAFPPNFIHSLDSSHMMLTGLHCAAAGVAFVSVHDCFWTHPHSVDNMNKICREQFVALHSQPILEDLSQFLQKRYSYDESELEERSVGAANKKRVNNLLQQVPSKGDFDLNSVLRSVYFFS</sequence>
<dbReference type="STRING" id="7102.A0A2A4K5H5"/>
<evidence type="ECO:0000256" key="1">
    <source>
        <dbReference type="ARBA" id="ARBA00009493"/>
    </source>
</evidence>
<comment type="similarity">
    <text evidence="1 10">Belongs to the phage and mitochondrial RNA polymerase family.</text>
</comment>
<dbReference type="SUPFAM" id="SSF56672">
    <property type="entry name" value="DNA/RNA polymerases"/>
    <property type="match status" value="2"/>
</dbReference>
<dbReference type="Gene3D" id="1.25.40.10">
    <property type="entry name" value="Tetratricopeptide repeat domain"/>
    <property type="match status" value="1"/>
</dbReference>
<evidence type="ECO:0000256" key="9">
    <source>
        <dbReference type="PROSITE-ProRule" id="PRU00708"/>
    </source>
</evidence>
<keyword evidence="4 10" id="KW-0808">Transferase</keyword>
<dbReference type="PROSITE" id="PS00489">
    <property type="entry name" value="RNA_POL_PHAGE_2"/>
    <property type="match status" value="1"/>
</dbReference>
<dbReference type="InterPro" id="IPR043502">
    <property type="entry name" value="DNA/RNA_pol_sf"/>
</dbReference>
<protein>
    <recommendedName>
        <fullName evidence="2 10">DNA-directed RNA polymerase</fullName>
        <ecNumber evidence="2 10">2.7.7.6</ecNumber>
    </recommendedName>
</protein>
<dbReference type="PANTHER" id="PTHR10102">
    <property type="entry name" value="DNA-DIRECTED RNA POLYMERASE, MITOCHONDRIAL"/>
    <property type="match status" value="1"/>
</dbReference>
<name>A0A2A4K5H5_HELVI</name>
<dbReference type="EC" id="2.7.7.6" evidence="2 10"/>
<dbReference type="InterPro" id="IPR037159">
    <property type="entry name" value="RNA_POL_N_sf"/>
</dbReference>
<evidence type="ECO:0000256" key="7">
    <source>
        <dbReference type="ARBA" id="ARBA00023163"/>
    </source>
</evidence>
<dbReference type="EMBL" id="NWSH01000123">
    <property type="protein sequence ID" value="PCG79320.1"/>
    <property type="molecule type" value="Genomic_DNA"/>
</dbReference>
<dbReference type="PROSITE" id="PS00900">
    <property type="entry name" value="RNA_POL_PHAGE_1"/>
    <property type="match status" value="1"/>
</dbReference>
<evidence type="ECO:0000256" key="8">
    <source>
        <dbReference type="ARBA" id="ARBA00048552"/>
    </source>
</evidence>
<feature type="compositionally biased region" description="Basic and acidic residues" evidence="11">
    <location>
        <begin position="350"/>
        <end position="365"/>
    </location>
</feature>
<feature type="region of interest" description="Disordered" evidence="11">
    <location>
        <begin position="334"/>
        <end position="365"/>
    </location>
</feature>
<dbReference type="InterPro" id="IPR046950">
    <property type="entry name" value="DNA-dir_Rpol_C_phage-type"/>
</dbReference>
<gene>
    <name evidence="13" type="ORF">B5V51_1194</name>
</gene>
<feature type="domain" description="DNA-directed RNA polymerase N-terminal" evidence="12">
    <location>
        <begin position="562"/>
        <end position="1045"/>
    </location>
</feature>
<evidence type="ECO:0000256" key="2">
    <source>
        <dbReference type="ARBA" id="ARBA00012418"/>
    </source>
</evidence>
<evidence type="ECO:0000256" key="3">
    <source>
        <dbReference type="ARBA" id="ARBA00022478"/>
    </source>
</evidence>
<dbReference type="InterPro" id="IPR029262">
    <property type="entry name" value="RPOL_N"/>
</dbReference>
<comment type="catalytic activity">
    <reaction evidence="8 10">
        <text>RNA(n) + a ribonucleoside 5'-triphosphate = RNA(n+1) + diphosphate</text>
        <dbReference type="Rhea" id="RHEA:21248"/>
        <dbReference type="Rhea" id="RHEA-COMP:14527"/>
        <dbReference type="Rhea" id="RHEA-COMP:17342"/>
        <dbReference type="ChEBI" id="CHEBI:33019"/>
        <dbReference type="ChEBI" id="CHEBI:61557"/>
        <dbReference type="ChEBI" id="CHEBI:140395"/>
        <dbReference type="EC" id="2.7.7.6"/>
    </reaction>
</comment>
<dbReference type="PROSITE" id="PS51375">
    <property type="entry name" value="PPR"/>
    <property type="match status" value="1"/>
</dbReference>
<dbReference type="EMBL" id="NWSH01000123">
    <property type="protein sequence ID" value="PCG79318.1"/>
    <property type="molecule type" value="Genomic_DNA"/>
</dbReference>
<dbReference type="GO" id="GO:0034245">
    <property type="term" value="C:mitochondrial DNA-directed RNA polymerase complex"/>
    <property type="evidence" value="ECO:0007669"/>
    <property type="project" value="TreeGrafter"/>
</dbReference>
<comment type="caution">
    <text evidence="13">The sequence shown here is derived from an EMBL/GenBank/DDBJ whole genome shotgun (WGS) entry which is preliminary data.</text>
</comment>
<evidence type="ECO:0000256" key="5">
    <source>
        <dbReference type="ARBA" id="ARBA00022695"/>
    </source>
</evidence>
<evidence type="ECO:0000256" key="11">
    <source>
        <dbReference type="SAM" id="MobiDB-lite"/>
    </source>
</evidence>
<keyword evidence="3 10" id="KW-0240">DNA-directed RNA polymerase</keyword>
<evidence type="ECO:0000256" key="6">
    <source>
        <dbReference type="ARBA" id="ARBA00022946"/>
    </source>
</evidence>
<proteinExistence type="inferred from homology"/>
<evidence type="ECO:0000256" key="4">
    <source>
        <dbReference type="ARBA" id="ARBA00022679"/>
    </source>
</evidence>
<keyword evidence="5 10" id="KW-0548">Nucleotidyltransferase</keyword>
<accession>A0A2A4K5H5</accession>
<organism evidence="13">
    <name type="scientific">Heliothis virescens</name>
    <name type="common">Tobacco budworm moth</name>
    <dbReference type="NCBI Taxonomy" id="7102"/>
    <lineage>
        <taxon>Eukaryota</taxon>
        <taxon>Metazoa</taxon>
        <taxon>Ecdysozoa</taxon>
        <taxon>Arthropoda</taxon>
        <taxon>Hexapoda</taxon>
        <taxon>Insecta</taxon>
        <taxon>Pterygota</taxon>
        <taxon>Neoptera</taxon>
        <taxon>Endopterygota</taxon>
        <taxon>Lepidoptera</taxon>
        <taxon>Glossata</taxon>
        <taxon>Ditrysia</taxon>
        <taxon>Noctuoidea</taxon>
        <taxon>Noctuidae</taxon>
        <taxon>Heliothinae</taxon>
        <taxon>Heliothis</taxon>
    </lineage>
</organism>
<dbReference type="NCBIfam" id="TIGR00756">
    <property type="entry name" value="PPR"/>
    <property type="match status" value="1"/>
</dbReference>
<dbReference type="Pfam" id="PF00940">
    <property type="entry name" value="RNA_pol"/>
    <property type="match status" value="1"/>
</dbReference>
<dbReference type="Pfam" id="PF13041">
    <property type="entry name" value="PPR_2"/>
    <property type="match status" value="1"/>
</dbReference>
<dbReference type="GO" id="GO:0006390">
    <property type="term" value="P:mitochondrial transcription"/>
    <property type="evidence" value="ECO:0007669"/>
    <property type="project" value="TreeGrafter"/>
</dbReference>
<dbReference type="Gene3D" id="1.10.287.280">
    <property type="match status" value="1"/>
</dbReference>
<dbReference type="Pfam" id="PF14700">
    <property type="entry name" value="RPOL_N"/>
    <property type="match status" value="2"/>
</dbReference>
<dbReference type="InterPro" id="IPR002092">
    <property type="entry name" value="DNA-dir_Rpol_phage-type"/>
</dbReference>
<reference evidence="13" key="1">
    <citation type="submission" date="2017-09" db="EMBL/GenBank/DDBJ databases">
        <title>Contemporary evolution of a Lepidopteran species, Heliothis virescens, in response to modern agricultural practices.</title>
        <authorList>
            <person name="Fritz M.L."/>
            <person name="Deyonke A.M."/>
            <person name="Papanicolaou A."/>
            <person name="Micinski S."/>
            <person name="Westbrook J."/>
            <person name="Gould F."/>
        </authorList>
    </citation>
    <scope>NUCLEOTIDE SEQUENCE [LARGE SCALE GENOMIC DNA]</scope>
    <source>
        <strain evidence="13">HvINT-</strain>
        <tissue evidence="13">Whole body</tissue>
    </source>
</reference>
<dbReference type="FunFam" id="1.10.287.280:FF:000001">
    <property type="entry name" value="DNA-directed RNA polymerase"/>
    <property type="match status" value="1"/>
</dbReference>
<dbReference type="GO" id="GO:0001018">
    <property type="term" value="F:mitochondrial promoter sequence-specific DNA binding"/>
    <property type="evidence" value="ECO:0007669"/>
    <property type="project" value="TreeGrafter"/>
</dbReference>
<dbReference type="InterPro" id="IPR011990">
    <property type="entry name" value="TPR-like_helical_dom_sf"/>
</dbReference>
<evidence type="ECO:0000256" key="10">
    <source>
        <dbReference type="RuleBase" id="RU003805"/>
    </source>
</evidence>
<keyword evidence="7 10" id="KW-0804">Transcription</keyword>
<dbReference type="InterPro" id="IPR002885">
    <property type="entry name" value="PPR_rpt"/>
</dbReference>
<keyword evidence="6" id="KW-0809">Transit peptide</keyword>
<dbReference type="GO" id="GO:0071897">
    <property type="term" value="P:DNA biosynthetic process"/>
    <property type="evidence" value="ECO:0007669"/>
    <property type="project" value="UniProtKB-ARBA"/>
</dbReference>
<dbReference type="EMBL" id="NWSH01000123">
    <property type="protein sequence ID" value="PCG79317.1"/>
    <property type="molecule type" value="Genomic_DNA"/>
</dbReference>
<feature type="compositionally biased region" description="Basic residues" evidence="11">
    <location>
        <begin position="334"/>
        <end position="349"/>
    </location>
</feature>
<dbReference type="PANTHER" id="PTHR10102:SF0">
    <property type="entry name" value="DNA-DIRECTED RNA POLYMERASE, MITOCHONDRIAL"/>
    <property type="match status" value="1"/>
</dbReference>
<feature type="repeat" description="PPR" evidence="9">
    <location>
        <begin position="413"/>
        <end position="447"/>
    </location>
</feature>
<comment type="function">
    <text evidence="10">DNA-dependent RNA polymerase catalyzes the transcription of DNA into RNA using the four ribonucleoside triphosphates as substrates.</text>
</comment>